<dbReference type="EMBL" id="SBJO01001602">
    <property type="protein sequence ID" value="KAF9743253.1"/>
    <property type="molecule type" value="Genomic_DNA"/>
</dbReference>
<comment type="caution">
    <text evidence="1">The sequence shown here is derived from an EMBL/GenBank/DDBJ whole genome shotgun (WGS) entry which is preliminary data.</text>
</comment>
<organism evidence="1 2">
    <name type="scientific">Nosema granulosis</name>
    <dbReference type="NCBI Taxonomy" id="83296"/>
    <lineage>
        <taxon>Eukaryota</taxon>
        <taxon>Fungi</taxon>
        <taxon>Fungi incertae sedis</taxon>
        <taxon>Microsporidia</taxon>
        <taxon>Nosematidae</taxon>
        <taxon>Nosema</taxon>
    </lineage>
</organism>
<feature type="non-terminal residue" evidence="1">
    <location>
        <position position="1"/>
    </location>
</feature>
<evidence type="ECO:0000313" key="1">
    <source>
        <dbReference type="EMBL" id="KAF9743253.1"/>
    </source>
</evidence>
<dbReference type="AlphaFoldDB" id="A0A9P6KX33"/>
<name>A0A9P6KX33_9MICR</name>
<proteinExistence type="predicted"/>
<reference evidence="1 2" key="1">
    <citation type="journal article" date="2020" name="Genome Biol. Evol.">
        <title>Comparative genomics of strictly vertically transmitted, feminizing microsporidia endosymbionts of amphipod crustaceans.</title>
        <authorList>
            <person name="Cormier A."/>
            <person name="Chebbi M.A."/>
            <person name="Giraud I."/>
            <person name="Wattier R."/>
            <person name="Teixeira M."/>
            <person name="Gilbert C."/>
            <person name="Rigaud T."/>
            <person name="Cordaux R."/>
        </authorList>
    </citation>
    <scope>NUCLEOTIDE SEQUENCE [LARGE SCALE GENOMIC DNA]</scope>
    <source>
        <strain evidence="1 2">Ou3-Ou53</strain>
    </source>
</reference>
<dbReference type="Proteomes" id="UP000740883">
    <property type="component" value="Unassembled WGS sequence"/>
</dbReference>
<keyword evidence="2" id="KW-1185">Reference proteome</keyword>
<sequence>LNVKDAILLISIAWDNVSKEAIKHCFDKGLKENFGCSTPDEKLEPLIEFAVEDVFDKALVLEEDESSIEEIVNDMDQRDLIKYALVDLESFYSVAEKLLSSKPKELLMLKIEMVHEWRKKLVSEANPGFFN</sequence>
<accession>A0A9P6KX33</accession>
<evidence type="ECO:0000313" key="2">
    <source>
        <dbReference type="Proteomes" id="UP000740883"/>
    </source>
</evidence>
<gene>
    <name evidence="1" type="ORF">NGRA_3595</name>
</gene>
<protein>
    <submittedName>
        <fullName evidence="1">Uncharacterized protein</fullName>
    </submittedName>
</protein>